<dbReference type="STRING" id="639282.DEFDS_1518"/>
<dbReference type="OrthoDB" id="9784166at2"/>
<evidence type="ECO:0000259" key="1">
    <source>
        <dbReference type="Pfam" id="PF00814"/>
    </source>
</evidence>
<gene>
    <name evidence="2" type="ordered locus">DEFDS_1518</name>
</gene>
<protein>
    <submittedName>
        <fullName evidence="2">Glycoprotein endopeptidase</fullName>
    </submittedName>
</protein>
<dbReference type="eggNOG" id="COG1214">
    <property type="taxonomic scope" value="Bacteria"/>
</dbReference>
<dbReference type="InterPro" id="IPR022496">
    <property type="entry name" value="T6A_TsaB"/>
</dbReference>
<dbReference type="InterPro" id="IPR000905">
    <property type="entry name" value="Gcp-like_dom"/>
</dbReference>
<organism evidence="2 3">
    <name type="scientific">Deferribacter desulfuricans (strain DSM 14783 / JCM 11476 / NBRC 101012 / SSM1)</name>
    <dbReference type="NCBI Taxonomy" id="639282"/>
    <lineage>
        <taxon>Bacteria</taxon>
        <taxon>Pseudomonadati</taxon>
        <taxon>Deferribacterota</taxon>
        <taxon>Deferribacteres</taxon>
        <taxon>Deferribacterales</taxon>
        <taxon>Deferribacteraceae</taxon>
        <taxon>Deferribacter</taxon>
    </lineage>
</organism>
<accession>D3PEF5</accession>
<dbReference type="Gene3D" id="3.30.420.40">
    <property type="match status" value="1"/>
</dbReference>
<dbReference type="SUPFAM" id="SSF53067">
    <property type="entry name" value="Actin-like ATPase domain"/>
    <property type="match status" value="1"/>
</dbReference>
<dbReference type="Pfam" id="PF00814">
    <property type="entry name" value="TsaD"/>
    <property type="match status" value="1"/>
</dbReference>
<sequence length="196" mass="22597">MRALFLDTSSNYLSMAVYEEDKLLHSSTTLLYNRFNEELLDYLDFVLKKINISINDIEVFYVVSGPGSFTGIRIGVSTLLGLALSQDKSLYGITSLDATALVINKFYLKDKFTLKYKLRLNEYAVRSYDFSTMNFSEYLVKDIKEISEEAINLSDLEIPLTYSIMNKNFEQFIVSYNPFYMRKSQAEINFDKASNA</sequence>
<dbReference type="RefSeq" id="WP_013008224.1">
    <property type="nucleotide sequence ID" value="NC_013939.1"/>
</dbReference>
<name>D3PEF5_DEFDS</name>
<feature type="domain" description="Gcp-like" evidence="1">
    <location>
        <begin position="34"/>
        <end position="103"/>
    </location>
</feature>
<dbReference type="NCBIfam" id="TIGR03725">
    <property type="entry name" value="T6A_YeaZ"/>
    <property type="match status" value="1"/>
</dbReference>
<reference evidence="2 3" key="1">
    <citation type="journal article" date="2010" name="DNA Res.">
        <title>Bacterial lifestyle in a deep-sea hydrothermal vent chimney revealed by the genome sequence of the thermophilic bacterium Deferribacter desulfuricans SSM1.</title>
        <authorList>
            <person name="Takaki Y."/>
            <person name="Shimamura S."/>
            <person name="Nakagawa S."/>
            <person name="Fukuhara Y."/>
            <person name="Horikawa H."/>
            <person name="Ankai A."/>
            <person name="Harada T."/>
            <person name="Hosoyama A."/>
            <person name="Oguchi A."/>
            <person name="Fukui S."/>
            <person name="Fujita N."/>
            <person name="Takami H."/>
            <person name="Takai K."/>
        </authorList>
    </citation>
    <scope>NUCLEOTIDE SEQUENCE [LARGE SCALE GENOMIC DNA]</scope>
    <source>
        <strain evidence="3">DSM 14783 / JCM 11476 / NBRC 101012 / SSM1</strain>
    </source>
</reference>
<dbReference type="KEGG" id="ddf:DEFDS_1518"/>
<dbReference type="InterPro" id="IPR043129">
    <property type="entry name" value="ATPase_NBD"/>
</dbReference>
<proteinExistence type="predicted"/>
<keyword evidence="3" id="KW-1185">Reference proteome</keyword>
<evidence type="ECO:0000313" key="2">
    <source>
        <dbReference type="EMBL" id="BAI80978.1"/>
    </source>
</evidence>
<dbReference type="GO" id="GO:0002949">
    <property type="term" value="P:tRNA threonylcarbamoyladenosine modification"/>
    <property type="evidence" value="ECO:0007669"/>
    <property type="project" value="InterPro"/>
</dbReference>
<dbReference type="HOGENOM" id="CLU_064886_0_1_0"/>
<dbReference type="Proteomes" id="UP000001520">
    <property type="component" value="Chromosome"/>
</dbReference>
<evidence type="ECO:0000313" key="3">
    <source>
        <dbReference type="Proteomes" id="UP000001520"/>
    </source>
</evidence>
<dbReference type="EMBL" id="AP011529">
    <property type="protein sequence ID" value="BAI80978.1"/>
    <property type="molecule type" value="Genomic_DNA"/>
</dbReference>
<dbReference type="AlphaFoldDB" id="D3PEF5"/>
<dbReference type="Gene3D" id="3.30.420.200">
    <property type="match status" value="1"/>
</dbReference>